<keyword evidence="2" id="KW-1185">Reference proteome</keyword>
<evidence type="ECO:0000313" key="2">
    <source>
        <dbReference type="Proteomes" id="UP000287798"/>
    </source>
</evidence>
<accession>A0A426QKC6</accession>
<organism evidence="1 2">
    <name type="scientific">Thiohalobacter thiocyanaticus</name>
    <dbReference type="NCBI Taxonomy" id="585455"/>
    <lineage>
        <taxon>Bacteria</taxon>
        <taxon>Pseudomonadati</taxon>
        <taxon>Pseudomonadota</taxon>
        <taxon>Gammaproteobacteria</taxon>
        <taxon>Thiohalobacterales</taxon>
        <taxon>Thiohalobacteraceae</taxon>
        <taxon>Thiohalobacter</taxon>
    </lineage>
</organism>
<gene>
    <name evidence="1" type="ORF">D6C00_09850</name>
</gene>
<sequence>MLDFNALFTQAILQDAKTVAHDESGLKKQLVEIGRHESLMREVVLTRTIDNLLCYVSDLLGLVFKFRPEMMKSGEQERLDFILRFEDMDELRAALAEKRVEKLSFMGFRDLADYVREHMGFDLINGNADIERASLLVEMRNIFVHNRGVVGTVSARRFRSLEPLVGRPLSITHDELREERQFVENTVIDMDVRAIAKYGLPAKGVAEPPPHLIGP</sequence>
<name>A0A426QKC6_9GAMM</name>
<protein>
    <recommendedName>
        <fullName evidence="3">RiboL-PSP-HEPN domain-containing protein</fullName>
    </recommendedName>
</protein>
<dbReference type="AlphaFoldDB" id="A0A426QKC6"/>
<reference evidence="1 2" key="1">
    <citation type="journal article" date="2010" name="Int. J. Syst. Evol. Microbiol.">
        <title>Thiohalobacter thiocyanaticus gen. nov., sp. nov., a moderately halophilic, sulfur-oxidizing gammaproteobacterium from hypersaline lakes, that utilizes thiocyanate.</title>
        <authorList>
            <person name="Sorokin D.Y."/>
            <person name="Kovaleva O.L."/>
            <person name="Tourova T.P."/>
            <person name="Muyzer G."/>
        </authorList>
    </citation>
    <scope>NUCLEOTIDE SEQUENCE [LARGE SCALE GENOMIC DNA]</scope>
    <source>
        <strain evidence="1 2">Hrh1</strain>
    </source>
</reference>
<dbReference type="Proteomes" id="UP000287798">
    <property type="component" value="Unassembled WGS sequence"/>
</dbReference>
<comment type="caution">
    <text evidence="1">The sequence shown here is derived from an EMBL/GenBank/DDBJ whole genome shotgun (WGS) entry which is preliminary data.</text>
</comment>
<evidence type="ECO:0000313" key="1">
    <source>
        <dbReference type="EMBL" id="RRQ22224.1"/>
    </source>
</evidence>
<proteinExistence type="predicted"/>
<evidence type="ECO:0008006" key="3">
    <source>
        <dbReference type="Google" id="ProtNLM"/>
    </source>
</evidence>
<dbReference type="EMBL" id="QZMU01000001">
    <property type="protein sequence ID" value="RRQ22224.1"/>
    <property type="molecule type" value="Genomic_DNA"/>
</dbReference>